<dbReference type="EMBL" id="SMCP01000003">
    <property type="protein sequence ID" value="TCV88722.1"/>
    <property type="molecule type" value="Genomic_DNA"/>
</dbReference>
<sequence>MIKIGFSNKFTRTIFYEVFTEPSRLAIIEKLNSPLFNQIKSGIGFTSYKIFIRAKTQQNTIYFVKQQETVIIVGYQLGKSDFLDGRKDSHFDTLFYMLTQMDEGERTNKF</sequence>
<dbReference type="Proteomes" id="UP000294619">
    <property type="component" value="Unassembled WGS sequence"/>
</dbReference>
<dbReference type="Proteomes" id="UP000305526">
    <property type="component" value="Unassembled WGS sequence"/>
</dbReference>
<keyword evidence="4" id="KW-1185">Reference proteome</keyword>
<accession>A0A4R3YAF7</accession>
<dbReference type="RefSeq" id="WP_132965592.1">
    <property type="nucleotide sequence ID" value="NZ_LEKL01000078.1"/>
</dbReference>
<reference evidence="2 4" key="2">
    <citation type="submission" date="2019-05" db="EMBL/GenBank/DDBJ databases">
        <title>Pasteurellaceae isolates from reptiles.</title>
        <authorList>
            <person name="Bojesen A.M."/>
            <person name="Lund E."/>
        </authorList>
    </citation>
    <scope>NUCLEOTIDE SEQUENCE [LARGE SCALE GENOMIC DNA]</scope>
    <source>
        <strain evidence="2 4">ELNT2x</strain>
    </source>
</reference>
<name>A0A4R3YAF7_9PAST</name>
<dbReference type="EMBL" id="VDGV01000146">
    <property type="protein sequence ID" value="TNG87724.1"/>
    <property type="molecule type" value="Genomic_DNA"/>
</dbReference>
<comment type="caution">
    <text evidence="1">The sequence shown here is derived from an EMBL/GenBank/DDBJ whole genome shotgun (WGS) entry which is preliminary data.</text>
</comment>
<evidence type="ECO:0000313" key="3">
    <source>
        <dbReference type="Proteomes" id="UP000294619"/>
    </source>
</evidence>
<proteinExistence type="predicted"/>
<dbReference type="AlphaFoldDB" id="A0A4R3YAF7"/>
<gene>
    <name evidence="1" type="ORF">EDC16_10375</name>
    <name evidence="2" type="ORF">FHQ21_11835</name>
</gene>
<reference evidence="1 3" key="1">
    <citation type="submission" date="2019-03" db="EMBL/GenBank/DDBJ databases">
        <title>Genomic Encyclopedia of Type Strains, Phase IV (KMG-IV): sequencing the most valuable type-strain genomes for metagenomic binning, comparative biology and taxonomic classification.</title>
        <authorList>
            <person name="Goeker M."/>
        </authorList>
    </citation>
    <scope>NUCLEOTIDE SEQUENCE [LARGE SCALE GENOMIC DNA]</scope>
    <source>
        <strain evidence="1 3">DSM 28140</strain>
    </source>
</reference>
<organism evidence="1 3">
    <name type="scientific">Testudinibacter aquarius</name>
    <dbReference type="NCBI Taxonomy" id="1524974"/>
    <lineage>
        <taxon>Bacteria</taxon>
        <taxon>Pseudomonadati</taxon>
        <taxon>Pseudomonadota</taxon>
        <taxon>Gammaproteobacteria</taxon>
        <taxon>Pasteurellales</taxon>
        <taxon>Pasteurellaceae</taxon>
        <taxon>Testudinibacter</taxon>
    </lineage>
</organism>
<protein>
    <submittedName>
        <fullName evidence="1">Uncharacterized protein</fullName>
    </submittedName>
</protein>
<evidence type="ECO:0000313" key="1">
    <source>
        <dbReference type="EMBL" id="TCV88722.1"/>
    </source>
</evidence>
<evidence type="ECO:0000313" key="4">
    <source>
        <dbReference type="Proteomes" id="UP000305526"/>
    </source>
</evidence>
<evidence type="ECO:0000313" key="2">
    <source>
        <dbReference type="EMBL" id="TNG87724.1"/>
    </source>
</evidence>